<feature type="domain" description="MBG" evidence="2">
    <location>
        <begin position="1249"/>
        <end position="1313"/>
    </location>
</feature>
<sequence length="1763" mass="193832">MKNILLLFLFILGGQLAQAQLGYPVQTASSDDNATNFSASQAVDGSNNTYWNAIDSKTITLELDKPMPIDAYSIQYRNTKVNSTHGPSGYEESYLSKNGQEYKEPLVYTAKVLEGPIEEVNFSAGDRSSRLVFDLDELDIPMINSTLSMWVKMDDSDGKGRLIFTVITNDNRRFGLTKNTASHTAGLAGEGFNAELDLGDDGVISSDGVYQITGGQFLADTYHHVVIVNNAKNSKAENILYIDGVQYNATNSSNTSSMHAAERFSQLILGYDGRLSNGNGDKINTNVTFDKVQIFNTALDINQVANLYRTETSTLLDGEEAFVDVPLFENNFNDLPTTSQWVLKGSTNGVDYTDIETISTTDEVRETQNYSNAITENFYQYYQLVFDHTAEVAEIELSTKTSFEEKFANVVLDQTDGEGEFNQQNFGSSLRQYKWSYKNLLGSGTSTDSDNTINGNTARFKDDGFIEIALVDGLSKVAFLYKNSSFGTGTVQVMVNGEQVGTVTGTAEVQETSFNLDTPVEGNAILRFQGTNQLLLDNIAIHANPVEGGVVEPNAISITSEDTFTFDGNPVSITTSTTPVDAAVTLAFFDKDDTPLAEAPTNPGTYKVVASLTDDAEVKAEQTFTVNAVAVTFEMSTLIFDINTTPNFKTFITPSPAVEFTVNTEAVDMAVPTDYTITATSNQTGYEGTQDFIITVSGDIPVDINLVSGEEITYTYTGSNEVNAALFNLSEDVTFDLTFEDGEPILPGDYSVKVTVTADGYEGTKTFDVTVEGIESSVVLADNEVVDFTGEDQFPSVTLGDGITEEDLEWSATPNAATVYNALTATIKKVGYKEIVSNAVTFTINSVETPDPDTDEPIVKEVTTYASSDFEEEFGPENVGDNDDASYWKAVKNTTLDLTLDEGTVVDNFQLKYNTNEFISTVGPNAYADSYYKDATLFDQEFTRVEGVNGEENGALSFVTNDRRITIDLEDLDQSVQNSTFSTWIQTDNSIASSRVLLTLEGSNDLMFGISSNNQNDDGTPAYGIGLAGDIAGGIFQKVDYAFEANTFHHVVVSIAKRSETNSSITIYVDGVQTNNVKGGNPTLTGDINYKKLYLGYDGRVSSNSQKNSIPSVVDNFEIYEGVLSPEEVKYLYNQKSATPLEGAVAPDASTLILSNEFDNKKESLSWTLKGSADGEVYEELGMYSIDNVEGEALQVFNGKIDNPRGYMHYQFDFDQKLELNELALLIENEVENPLMPAFITFEETEEFDFNNTAIEVTYEVYPNDLTVDLSYEDLEGNDLGAAPTNPGTYKVIATVNSTEYEGAYEKTITINPVTVDFTISETTFKTNSVVDFEALISSDPEVNFDVNTSAIDLATAGSYDIIVTANQVGYNGSKTFEITLTELEPVNITISQPISYDYTGNIEVTKDLFTLSKDVDFSLTYSADPILPGIYSVTAEVITSGYSGKATFEVEVKTIKVNSFTADAEMYYTGEIVYPTVYTDGKDLNIDFKIVGDIDPIRLGAYTVVATIDEVGYEEISKEFNYEIVPIQVDITLADKVVEYNFGEEVLPTVITGDYELEYTYEFNTGDGSSLGEHKVYIEINQEGYEGSALLTYEIEKINLIITLSNLEHVFDQGAKEVYYDIEIADSTYYFEDILITYNDSTDLPIEVGEYIVKLSIDDPYYQGTVTDTLIIHSEGTIINDIHDNLEDQLTVYPVPSNGNFTLETNFNSGILKVYSLTGEVIKTKLFDSQKIKMDLGTVAKGVYIIDITDGNRRITKKHIIK</sequence>
<dbReference type="Pfam" id="PF18962">
    <property type="entry name" value="Por_Secre_tail"/>
    <property type="match status" value="1"/>
</dbReference>
<evidence type="ECO:0000313" key="4">
    <source>
        <dbReference type="EMBL" id="NLR93958.1"/>
    </source>
</evidence>
<dbReference type="InterPro" id="IPR013320">
    <property type="entry name" value="ConA-like_dom_sf"/>
</dbReference>
<evidence type="ECO:0000259" key="2">
    <source>
        <dbReference type="Pfam" id="PF18887"/>
    </source>
</evidence>
<dbReference type="RefSeq" id="WP_168884672.1">
    <property type="nucleotide sequence ID" value="NZ_JABAIL010000009.1"/>
</dbReference>
<dbReference type="Gene3D" id="2.60.120.260">
    <property type="entry name" value="Galactose-binding domain-like"/>
    <property type="match status" value="1"/>
</dbReference>
<dbReference type="InterPro" id="IPR008979">
    <property type="entry name" value="Galactose-bd-like_sf"/>
</dbReference>
<feature type="domain" description="MBG" evidence="2">
    <location>
        <begin position="1603"/>
        <end position="1674"/>
    </location>
</feature>
<dbReference type="GO" id="GO:0005975">
    <property type="term" value="P:carbohydrate metabolic process"/>
    <property type="evidence" value="ECO:0007669"/>
    <property type="project" value="UniProtKB-ARBA"/>
</dbReference>
<dbReference type="NCBIfam" id="TIGR04183">
    <property type="entry name" value="Por_Secre_tail"/>
    <property type="match status" value="1"/>
</dbReference>
<dbReference type="SUPFAM" id="SSF49785">
    <property type="entry name" value="Galactose-binding domain-like"/>
    <property type="match status" value="1"/>
</dbReference>
<dbReference type="Pfam" id="PF18887">
    <property type="entry name" value="MBG_3"/>
    <property type="match status" value="4"/>
</dbReference>
<dbReference type="Gene3D" id="2.60.120.200">
    <property type="match status" value="2"/>
</dbReference>
<feature type="domain" description="Secretion system C-terminal sorting" evidence="3">
    <location>
        <begin position="1693"/>
        <end position="1762"/>
    </location>
</feature>
<reference evidence="4 5" key="1">
    <citation type="submission" date="2020-04" db="EMBL/GenBank/DDBJ databases">
        <title>Flammeovirga sp. SR4, a novel species isolated from seawater.</title>
        <authorList>
            <person name="Wang X."/>
        </authorList>
    </citation>
    <scope>NUCLEOTIDE SEQUENCE [LARGE SCALE GENOMIC DNA]</scope>
    <source>
        <strain evidence="4 5">SR4</strain>
    </source>
</reference>
<organism evidence="4 5">
    <name type="scientific">Flammeovirga agarivorans</name>
    <dbReference type="NCBI Taxonomy" id="2726742"/>
    <lineage>
        <taxon>Bacteria</taxon>
        <taxon>Pseudomonadati</taxon>
        <taxon>Bacteroidota</taxon>
        <taxon>Cytophagia</taxon>
        <taxon>Cytophagales</taxon>
        <taxon>Flammeovirgaceae</taxon>
        <taxon>Flammeovirga</taxon>
    </lineage>
</organism>
<proteinExistence type="predicted"/>
<name>A0A7X8SPE3_9BACT</name>
<keyword evidence="5" id="KW-1185">Reference proteome</keyword>
<accession>A0A7X8SPE3</accession>
<protein>
    <submittedName>
        <fullName evidence="4">T9SS type A sorting domain-containing protein</fullName>
    </submittedName>
</protein>
<dbReference type="InterPro" id="IPR026444">
    <property type="entry name" value="Secre_tail"/>
</dbReference>
<feature type="domain" description="MBG" evidence="2">
    <location>
        <begin position="564"/>
        <end position="615"/>
    </location>
</feature>
<feature type="chain" id="PRO_5031363663" evidence="1">
    <location>
        <begin position="20"/>
        <end position="1763"/>
    </location>
</feature>
<comment type="caution">
    <text evidence="4">The sequence shown here is derived from an EMBL/GenBank/DDBJ whole genome shotgun (WGS) entry which is preliminary data.</text>
</comment>
<feature type="signal peptide" evidence="1">
    <location>
        <begin position="1"/>
        <end position="19"/>
    </location>
</feature>
<dbReference type="Proteomes" id="UP000585050">
    <property type="component" value="Unassembled WGS sequence"/>
</dbReference>
<evidence type="ECO:0000313" key="5">
    <source>
        <dbReference type="Proteomes" id="UP000585050"/>
    </source>
</evidence>
<dbReference type="EMBL" id="JABAIL010000009">
    <property type="protein sequence ID" value="NLR93958.1"/>
    <property type="molecule type" value="Genomic_DNA"/>
</dbReference>
<dbReference type="GO" id="GO:0004553">
    <property type="term" value="F:hydrolase activity, hydrolyzing O-glycosyl compounds"/>
    <property type="evidence" value="ECO:0007669"/>
    <property type="project" value="UniProtKB-ARBA"/>
</dbReference>
<evidence type="ECO:0000256" key="1">
    <source>
        <dbReference type="SAM" id="SignalP"/>
    </source>
</evidence>
<evidence type="ECO:0000259" key="3">
    <source>
        <dbReference type="Pfam" id="PF18962"/>
    </source>
</evidence>
<dbReference type="InterPro" id="IPR043772">
    <property type="entry name" value="MBG_3"/>
</dbReference>
<dbReference type="Pfam" id="PF13385">
    <property type="entry name" value="Laminin_G_3"/>
    <property type="match status" value="2"/>
</dbReference>
<feature type="domain" description="MBG" evidence="2">
    <location>
        <begin position="1464"/>
        <end position="1515"/>
    </location>
</feature>
<gene>
    <name evidence="4" type="ORF">HGP29_22345</name>
</gene>
<dbReference type="SUPFAM" id="SSF49899">
    <property type="entry name" value="Concanavalin A-like lectins/glucanases"/>
    <property type="match status" value="2"/>
</dbReference>
<keyword evidence="1" id="KW-0732">Signal</keyword>